<comment type="caution">
    <text evidence="2">The sequence shown here is derived from an EMBL/GenBank/DDBJ whole genome shotgun (WGS) entry which is preliminary data.</text>
</comment>
<gene>
    <name evidence="2" type="ORF">DFH08DRAFT_337195</name>
</gene>
<organism evidence="2 3">
    <name type="scientific">Mycena albidolilacea</name>
    <dbReference type="NCBI Taxonomy" id="1033008"/>
    <lineage>
        <taxon>Eukaryota</taxon>
        <taxon>Fungi</taxon>
        <taxon>Dikarya</taxon>
        <taxon>Basidiomycota</taxon>
        <taxon>Agaricomycotina</taxon>
        <taxon>Agaricomycetes</taxon>
        <taxon>Agaricomycetidae</taxon>
        <taxon>Agaricales</taxon>
        <taxon>Marasmiineae</taxon>
        <taxon>Mycenaceae</taxon>
        <taxon>Mycena</taxon>
    </lineage>
</organism>
<evidence type="ECO:0000313" key="3">
    <source>
        <dbReference type="Proteomes" id="UP001218218"/>
    </source>
</evidence>
<sequence length="157" mass="17898">MQSGRSRRHKIRFSHGIANVIFRRTPDFALTPQGTEKSRKPPQHAAGGPRLGTRLVCTRLLSISQQDYLLSALGICMSLASRTDIYLPPNIPQRGRAGGARSILTGMRSALLRSSRYIYRTGSLARIRTERNRMAVRTFVLKSRRQRFEFMYHVPEL</sequence>
<reference evidence="2" key="1">
    <citation type="submission" date="2023-03" db="EMBL/GenBank/DDBJ databases">
        <title>Massive genome expansion in bonnet fungi (Mycena s.s.) driven by repeated elements and novel gene families across ecological guilds.</title>
        <authorList>
            <consortium name="Lawrence Berkeley National Laboratory"/>
            <person name="Harder C.B."/>
            <person name="Miyauchi S."/>
            <person name="Viragh M."/>
            <person name="Kuo A."/>
            <person name="Thoen E."/>
            <person name="Andreopoulos B."/>
            <person name="Lu D."/>
            <person name="Skrede I."/>
            <person name="Drula E."/>
            <person name="Henrissat B."/>
            <person name="Morin E."/>
            <person name="Kohler A."/>
            <person name="Barry K."/>
            <person name="LaButti K."/>
            <person name="Morin E."/>
            <person name="Salamov A."/>
            <person name="Lipzen A."/>
            <person name="Mereny Z."/>
            <person name="Hegedus B."/>
            <person name="Baldrian P."/>
            <person name="Stursova M."/>
            <person name="Weitz H."/>
            <person name="Taylor A."/>
            <person name="Grigoriev I.V."/>
            <person name="Nagy L.G."/>
            <person name="Martin F."/>
            <person name="Kauserud H."/>
        </authorList>
    </citation>
    <scope>NUCLEOTIDE SEQUENCE</scope>
    <source>
        <strain evidence="2">CBHHK002</strain>
    </source>
</reference>
<protein>
    <submittedName>
        <fullName evidence="2">Uncharacterized protein</fullName>
    </submittedName>
</protein>
<proteinExistence type="predicted"/>
<evidence type="ECO:0000313" key="2">
    <source>
        <dbReference type="EMBL" id="KAJ7326314.1"/>
    </source>
</evidence>
<dbReference type="AlphaFoldDB" id="A0AAD6ZJZ8"/>
<keyword evidence="3" id="KW-1185">Reference proteome</keyword>
<feature type="region of interest" description="Disordered" evidence="1">
    <location>
        <begin position="30"/>
        <end position="50"/>
    </location>
</feature>
<accession>A0AAD6ZJZ8</accession>
<dbReference type="EMBL" id="JARIHO010000042">
    <property type="protein sequence ID" value="KAJ7326314.1"/>
    <property type="molecule type" value="Genomic_DNA"/>
</dbReference>
<evidence type="ECO:0000256" key="1">
    <source>
        <dbReference type="SAM" id="MobiDB-lite"/>
    </source>
</evidence>
<name>A0AAD6ZJZ8_9AGAR</name>
<dbReference type="Proteomes" id="UP001218218">
    <property type="component" value="Unassembled WGS sequence"/>
</dbReference>